<feature type="domain" description="EF-hand" evidence="3">
    <location>
        <begin position="50"/>
        <end position="85"/>
    </location>
</feature>
<dbReference type="InterPro" id="IPR011992">
    <property type="entry name" value="EF-hand-dom_pair"/>
</dbReference>
<dbReference type="AlphaFoldDB" id="A0AB34JR19"/>
<dbReference type="Proteomes" id="UP001515480">
    <property type="component" value="Unassembled WGS sequence"/>
</dbReference>
<dbReference type="InterPro" id="IPR018247">
    <property type="entry name" value="EF_Hand_1_Ca_BS"/>
</dbReference>
<evidence type="ECO:0000256" key="1">
    <source>
        <dbReference type="ARBA" id="ARBA00022837"/>
    </source>
</evidence>
<feature type="region of interest" description="Disordered" evidence="2">
    <location>
        <begin position="80"/>
        <end position="108"/>
    </location>
</feature>
<evidence type="ECO:0000259" key="3">
    <source>
        <dbReference type="PROSITE" id="PS50222"/>
    </source>
</evidence>
<dbReference type="SUPFAM" id="SSF47473">
    <property type="entry name" value="EF-hand"/>
    <property type="match status" value="1"/>
</dbReference>
<name>A0AB34JR19_PRYPA</name>
<dbReference type="Pfam" id="PF13499">
    <property type="entry name" value="EF-hand_7"/>
    <property type="match status" value="1"/>
</dbReference>
<reference evidence="4 5" key="1">
    <citation type="journal article" date="2024" name="Science">
        <title>Giant polyketide synthase enzymes in the biosynthesis of giant marine polyether toxins.</title>
        <authorList>
            <person name="Fallon T.R."/>
            <person name="Shende V.V."/>
            <person name="Wierzbicki I.H."/>
            <person name="Pendleton A.L."/>
            <person name="Watervoot N.F."/>
            <person name="Auber R.P."/>
            <person name="Gonzalez D.J."/>
            <person name="Wisecaver J.H."/>
            <person name="Moore B.S."/>
        </authorList>
    </citation>
    <scope>NUCLEOTIDE SEQUENCE [LARGE SCALE GENOMIC DNA]</scope>
    <source>
        <strain evidence="4 5">12B1</strain>
    </source>
</reference>
<feature type="domain" description="EF-hand" evidence="3">
    <location>
        <begin position="12"/>
        <end position="47"/>
    </location>
</feature>
<protein>
    <recommendedName>
        <fullName evidence="3">EF-hand domain-containing protein</fullName>
    </recommendedName>
</protein>
<sequence length="108" mass="12013">MARSRRASCIRVTSDECRRIFDEADEDKDGMLSILEFVNALKAMPEAGQLDDEEATEVFVDVDADEDGLVSWEEFQAVFDEDDEDETRPVSPTEAAAINAAAFESDDD</sequence>
<accession>A0AB34JR19</accession>
<dbReference type="InterPro" id="IPR002048">
    <property type="entry name" value="EF_hand_dom"/>
</dbReference>
<dbReference type="PROSITE" id="PS00018">
    <property type="entry name" value="EF_HAND_1"/>
    <property type="match status" value="2"/>
</dbReference>
<evidence type="ECO:0000313" key="4">
    <source>
        <dbReference type="EMBL" id="KAL1523527.1"/>
    </source>
</evidence>
<organism evidence="4 5">
    <name type="scientific">Prymnesium parvum</name>
    <name type="common">Toxic golden alga</name>
    <dbReference type="NCBI Taxonomy" id="97485"/>
    <lineage>
        <taxon>Eukaryota</taxon>
        <taxon>Haptista</taxon>
        <taxon>Haptophyta</taxon>
        <taxon>Prymnesiophyceae</taxon>
        <taxon>Prymnesiales</taxon>
        <taxon>Prymnesiaceae</taxon>
        <taxon>Prymnesium</taxon>
    </lineage>
</organism>
<dbReference type="GO" id="GO:0005509">
    <property type="term" value="F:calcium ion binding"/>
    <property type="evidence" value="ECO:0007669"/>
    <property type="project" value="InterPro"/>
</dbReference>
<dbReference type="EMBL" id="JBGBPQ010000005">
    <property type="protein sequence ID" value="KAL1523527.1"/>
    <property type="molecule type" value="Genomic_DNA"/>
</dbReference>
<dbReference type="SMART" id="SM00054">
    <property type="entry name" value="EFh"/>
    <property type="match status" value="2"/>
</dbReference>
<gene>
    <name evidence="4" type="ORF">AB1Y20_018464</name>
</gene>
<evidence type="ECO:0000256" key="2">
    <source>
        <dbReference type="SAM" id="MobiDB-lite"/>
    </source>
</evidence>
<comment type="caution">
    <text evidence="4">The sequence shown here is derived from an EMBL/GenBank/DDBJ whole genome shotgun (WGS) entry which is preliminary data.</text>
</comment>
<keyword evidence="5" id="KW-1185">Reference proteome</keyword>
<dbReference type="CDD" id="cd00051">
    <property type="entry name" value="EFh"/>
    <property type="match status" value="1"/>
</dbReference>
<dbReference type="PROSITE" id="PS50222">
    <property type="entry name" value="EF_HAND_2"/>
    <property type="match status" value="2"/>
</dbReference>
<proteinExistence type="predicted"/>
<evidence type="ECO:0000313" key="5">
    <source>
        <dbReference type="Proteomes" id="UP001515480"/>
    </source>
</evidence>
<keyword evidence="1" id="KW-0106">Calcium</keyword>
<dbReference type="Gene3D" id="1.10.238.10">
    <property type="entry name" value="EF-hand"/>
    <property type="match status" value="1"/>
</dbReference>